<reference evidence="5" key="1">
    <citation type="journal article" date="2019" name="Int. J. Syst. Evol. Microbiol.">
        <title>The Global Catalogue of Microorganisms (GCM) 10K type strain sequencing project: providing services to taxonomists for standard genome sequencing and annotation.</title>
        <authorList>
            <consortium name="The Broad Institute Genomics Platform"/>
            <consortium name="The Broad Institute Genome Sequencing Center for Infectious Disease"/>
            <person name="Wu L."/>
            <person name="Ma J."/>
        </authorList>
    </citation>
    <scope>NUCLEOTIDE SEQUENCE [LARGE SCALE GENOMIC DNA]</scope>
    <source>
        <strain evidence="5">KCTC 12848</strain>
    </source>
</reference>
<evidence type="ECO:0000259" key="3">
    <source>
        <dbReference type="PROSITE" id="PS50887"/>
    </source>
</evidence>
<comment type="caution">
    <text evidence="4">The sequence shown here is derived from an EMBL/GenBank/DDBJ whole genome shotgun (WGS) entry which is preliminary data.</text>
</comment>
<dbReference type="Gene3D" id="3.30.450.20">
    <property type="entry name" value="PAS domain"/>
    <property type="match status" value="1"/>
</dbReference>
<dbReference type="InterPro" id="IPR035965">
    <property type="entry name" value="PAS-like_dom_sf"/>
</dbReference>
<dbReference type="Pfam" id="PF08448">
    <property type="entry name" value="PAS_4"/>
    <property type="match status" value="1"/>
</dbReference>
<keyword evidence="5" id="KW-1185">Reference proteome</keyword>
<dbReference type="NCBIfam" id="TIGR00229">
    <property type="entry name" value="sensory_box"/>
    <property type="match status" value="1"/>
</dbReference>
<dbReference type="InterPro" id="IPR000160">
    <property type="entry name" value="GGDEF_dom"/>
</dbReference>
<dbReference type="PROSITE" id="PS50112">
    <property type="entry name" value="PAS"/>
    <property type="match status" value="1"/>
</dbReference>
<dbReference type="SMART" id="SM00091">
    <property type="entry name" value="PAS"/>
    <property type="match status" value="1"/>
</dbReference>
<dbReference type="InterPro" id="IPR029787">
    <property type="entry name" value="Nucleotide_cyclase"/>
</dbReference>
<name>A0ABV9XY27_9PSEU</name>
<dbReference type="InterPro" id="IPR001633">
    <property type="entry name" value="EAL_dom"/>
</dbReference>
<organism evidence="4 5">
    <name type="scientific">Saccharothrix xinjiangensis</name>
    <dbReference type="NCBI Taxonomy" id="204798"/>
    <lineage>
        <taxon>Bacteria</taxon>
        <taxon>Bacillati</taxon>
        <taxon>Actinomycetota</taxon>
        <taxon>Actinomycetes</taxon>
        <taxon>Pseudonocardiales</taxon>
        <taxon>Pseudonocardiaceae</taxon>
        <taxon>Saccharothrix</taxon>
    </lineage>
</organism>
<evidence type="ECO:0000259" key="2">
    <source>
        <dbReference type="PROSITE" id="PS50883"/>
    </source>
</evidence>
<evidence type="ECO:0000259" key="1">
    <source>
        <dbReference type="PROSITE" id="PS50112"/>
    </source>
</evidence>
<dbReference type="SUPFAM" id="SSF55073">
    <property type="entry name" value="Nucleotide cyclase"/>
    <property type="match status" value="1"/>
</dbReference>
<feature type="domain" description="PAS" evidence="1">
    <location>
        <begin position="153"/>
        <end position="213"/>
    </location>
</feature>
<accession>A0ABV9XY27</accession>
<dbReference type="InterPro" id="IPR000014">
    <property type="entry name" value="PAS"/>
</dbReference>
<dbReference type="PANTHER" id="PTHR44757">
    <property type="entry name" value="DIGUANYLATE CYCLASE DGCP"/>
    <property type="match status" value="1"/>
</dbReference>
<dbReference type="SMART" id="SM00267">
    <property type="entry name" value="GGDEF"/>
    <property type="match status" value="1"/>
</dbReference>
<dbReference type="InterPro" id="IPR035919">
    <property type="entry name" value="EAL_sf"/>
</dbReference>
<dbReference type="PROSITE" id="PS50883">
    <property type="entry name" value="EAL"/>
    <property type="match status" value="1"/>
</dbReference>
<proteinExistence type="predicted"/>
<protein>
    <submittedName>
        <fullName evidence="4">Bifunctional diguanylate cyclase/phosphodiesterase</fullName>
    </submittedName>
</protein>
<dbReference type="CDD" id="cd00130">
    <property type="entry name" value="PAS"/>
    <property type="match status" value="1"/>
</dbReference>
<dbReference type="InterPro" id="IPR043128">
    <property type="entry name" value="Rev_trsase/Diguanyl_cyclase"/>
</dbReference>
<dbReference type="PANTHER" id="PTHR44757:SF2">
    <property type="entry name" value="BIOFILM ARCHITECTURE MAINTENANCE PROTEIN MBAA"/>
    <property type="match status" value="1"/>
</dbReference>
<dbReference type="Proteomes" id="UP001595833">
    <property type="component" value="Unassembled WGS sequence"/>
</dbReference>
<dbReference type="SUPFAM" id="SSF141868">
    <property type="entry name" value="EAL domain-like"/>
    <property type="match status" value="1"/>
</dbReference>
<feature type="domain" description="EAL" evidence="2">
    <location>
        <begin position="456"/>
        <end position="703"/>
    </location>
</feature>
<dbReference type="SUPFAM" id="SSF55785">
    <property type="entry name" value="PYP-like sensor domain (PAS domain)"/>
    <property type="match status" value="1"/>
</dbReference>
<dbReference type="CDD" id="cd01948">
    <property type="entry name" value="EAL"/>
    <property type="match status" value="1"/>
</dbReference>
<sequence>MTAPLPRDPDALRARTKLAKKWAYLLSSRTFVPMSTAELEHRLAGLVDRLCAGVAVESLAQHAGRDVGEALVALNCTTPEGLQISIEVVSKGLLGMSSLAPDDRLRNRVVDVVAALSASFVERVRQATMEQQEHLGRSLYKAMREAQVELRLSRARVELLETHSSTGIATVEPDGVLVRANEALARILDRSPDELTGMSLFDLAHPDERAGLRADVAGLAGGAARDGARTVTQPCRLLRADGEPAWVMLTLSPLHRVEAPPQVVVLAEDATDVNLLQGQLNHQALHDVLTRLPNRQYFTSRLEQALRTADPRTGVTVFHLDLDGFSRFTGGLGREVGDHVLKVVAGKLEAVVAGENAMVARFGHDEFAILVENSPGTPDVVTTVRRINEVLSAPFTSHGHRVAVSATIGVVHRPPRGSSPLDLLDSADLALRRAKGGGPRQWELADPEQDDLDRRAFSLAATMAGAWEEDELLVRYRPVVRLADGSVESAEALLLWDHPGLDELPHEQCVALAEDTGLAVPLGSWVLRDACGQAVAWRERLGRDLPVRWALSPSQAADPDLVGVVRGALRDTGLAPSSLRLGVTGRSLFSGRGEVADNLEVLAEGGVGLELEGSTGAPEDLLRVVDGPPVRAVRLGQAPAAGPGTAAARALAGVLGVVRDAGIGLTAAGVTTPEQARWWREVGADTASGPLFAPAGPPDDITR</sequence>
<dbReference type="CDD" id="cd01949">
    <property type="entry name" value="GGDEF"/>
    <property type="match status" value="1"/>
</dbReference>
<dbReference type="SMART" id="SM00052">
    <property type="entry name" value="EAL"/>
    <property type="match status" value="1"/>
</dbReference>
<dbReference type="RefSeq" id="WP_344038444.1">
    <property type="nucleotide sequence ID" value="NZ_BAAAKE010000011.1"/>
</dbReference>
<dbReference type="EMBL" id="JBHSJB010000006">
    <property type="protein sequence ID" value="MFC5053336.1"/>
    <property type="molecule type" value="Genomic_DNA"/>
</dbReference>
<dbReference type="PROSITE" id="PS50887">
    <property type="entry name" value="GGDEF"/>
    <property type="match status" value="1"/>
</dbReference>
<dbReference type="Gene3D" id="3.20.20.450">
    <property type="entry name" value="EAL domain"/>
    <property type="match status" value="1"/>
</dbReference>
<evidence type="ECO:0000313" key="5">
    <source>
        <dbReference type="Proteomes" id="UP001595833"/>
    </source>
</evidence>
<dbReference type="InterPro" id="IPR013656">
    <property type="entry name" value="PAS_4"/>
</dbReference>
<dbReference type="Pfam" id="PF00990">
    <property type="entry name" value="GGDEF"/>
    <property type="match status" value="1"/>
</dbReference>
<dbReference type="Pfam" id="PF00563">
    <property type="entry name" value="EAL"/>
    <property type="match status" value="1"/>
</dbReference>
<dbReference type="NCBIfam" id="TIGR00254">
    <property type="entry name" value="GGDEF"/>
    <property type="match status" value="1"/>
</dbReference>
<feature type="domain" description="GGDEF" evidence="3">
    <location>
        <begin position="313"/>
        <end position="447"/>
    </location>
</feature>
<evidence type="ECO:0000313" key="4">
    <source>
        <dbReference type="EMBL" id="MFC5053336.1"/>
    </source>
</evidence>
<gene>
    <name evidence="4" type="ORF">ACFPFM_06130</name>
</gene>
<dbReference type="Gene3D" id="3.30.70.270">
    <property type="match status" value="1"/>
</dbReference>
<dbReference type="InterPro" id="IPR052155">
    <property type="entry name" value="Biofilm_reg_signaling"/>
</dbReference>